<feature type="transmembrane region" description="Helical" evidence="1">
    <location>
        <begin position="250"/>
        <end position="268"/>
    </location>
</feature>
<dbReference type="Proteomes" id="UP000318199">
    <property type="component" value="Unassembled WGS sequence"/>
</dbReference>
<dbReference type="EMBL" id="VOBQ01000004">
    <property type="protein sequence ID" value="TWO72068.1"/>
    <property type="molecule type" value="Genomic_DNA"/>
</dbReference>
<reference evidence="3 4" key="1">
    <citation type="submission" date="2019-07" db="EMBL/GenBank/DDBJ databases">
        <title>Caenimonas sedimenti sp. nov., isolated from activated sludge.</title>
        <authorList>
            <person name="Xu J."/>
        </authorList>
    </citation>
    <scope>NUCLEOTIDE SEQUENCE [LARGE SCALE GENOMIC DNA]</scope>
    <source>
        <strain evidence="3 4">HX-9-20</strain>
    </source>
</reference>
<feature type="transmembrane region" description="Helical" evidence="1">
    <location>
        <begin position="170"/>
        <end position="187"/>
    </location>
</feature>
<feature type="transmembrane region" description="Helical" evidence="1">
    <location>
        <begin position="117"/>
        <end position="134"/>
    </location>
</feature>
<dbReference type="OrthoDB" id="4868247at2"/>
<dbReference type="Pfam" id="PF14351">
    <property type="entry name" value="DUF4401"/>
    <property type="match status" value="1"/>
</dbReference>
<protein>
    <submittedName>
        <fullName evidence="3">DUF4401 domain-containing protein</fullName>
    </submittedName>
</protein>
<dbReference type="Pfam" id="PF14345">
    <property type="entry name" value="GDYXXLXY"/>
    <property type="match status" value="1"/>
</dbReference>
<organism evidence="3 4">
    <name type="scientific">Caenimonas sedimenti</name>
    <dbReference type="NCBI Taxonomy" id="2596921"/>
    <lineage>
        <taxon>Bacteria</taxon>
        <taxon>Pseudomonadati</taxon>
        <taxon>Pseudomonadota</taxon>
        <taxon>Betaproteobacteria</taxon>
        <taxon>Burkholderiales</taxon>
        <taxon>Comamonadaceae</taxon>
        <taxon>Caenimonas</taxon>
    </lineage>
</organism>
<evidence type="ECO:0000256" key="1">
    <source>
        <dbReference type="SAM" id="Phobius"/>
    </source>
</evidence>
<comment type="caution">
    <text evidence="3">The sequence shown here is derived from an EMBL/GenBank/DDBJ whole genome shotgun (WGS) entry which is preliminary data.</text>
</comment>
<feature type="transmembrane region" description="Helical" evidence="1">
    <location>
        <begin position="208"/>
        <end position="230"/>
    </location>
</feature>
<feature type="transmembrane region" description="Helical" evidence="1">
    <location>
        <begin position="378"/>
        <end position="396"/>
    </location>
</feature>
<sequence length="537" mass="55677">MNTNMDELLQAAADRGVLPAGAALPPQESRPWPVVLLIALGAWLAAVPLLGVAGLLLGGLIANSAGAYFVGVLLLAAAVVLLRARELPTFVEQLAMPALVVGGGCLAMAFFRDLPDAPAAGLLCAVALGLCALLDRPWLRVLLGAAAAAAFMGVIVPFEHVGRGGELDSFWLALHGTLAAWAAALWLQQRVLASGERARQAALVESVAAGWLLPVLAGLAVQSGITMFVAGNLGGFRGIADGSGWSAMGAAMQAISFSLAAAAVVLAGRRWATLRRPAAALAGIVLAVLAFFLPALGAVLLALVLTATSQRWRLAGAAALAAAWIVGAFYYQLAWPLALKAIVLAAAGAALAAAAWWAGRGPRATGAAPAPQLRRGPVLVLVTAVLVLAAANLSIWQKERLIAQGDKVYVALAPVDPRSLMQGDFMRLAFNVPGAAAGELPPLAGGRRPHAVASRDARGVAQLSRIARPGEALAAGEFRIELTPKDGRWILVTDAWFFREGEAARFERARFGEFRVLPDGRALLVGLADDQLRPLQP</sequence>
<dbReference type="AlphaFoldDB" id="A0A562ZUQ9"/>
<keyword evidence="1" id="KW-1133">Transmembrane helix</keyword>
<keyword evidence="1" id="KW-0472">Membrane</keyword>
<evidence type="ECO:0000313" key="3">
    <source>
        <dbReference type="EMBL" id="TWO72068.1"/>
    </source>
</evidence>
<feature type="domain" description="DUF4401" evidence="2">
    <location>
        <begin position="31"/>
        <end position="358"/>
    </location>
</feature>
<proteinExistence type="predicted"/>
<accession>A0A562ZUQ9</accession>
<dbReference type="InterPro" id="IPR025833">
    <property type="entry name" value="GDYXXLXY"/>
</dbReference>
<evidence type="ECO:0000259" key="2">
    <source>
        <dbReference type="Pfam" id="PF14351"/>
    </source>
</evidence>
<evidence type="ECO:0000313" key="4">
    <source>
        <dbReference type="Proteomes" id="UP000318199"/>
    </source>
</evidence>
<feature type="transmembrane region" description="Helical" evidence="1">
    <location>
        <begin position="280"/>
        <end position="306"/>
    </location>
</feature>
<feature type="transmembrane region" description="Helical" evidence="1">
    <location>
        <begin position="141"/>
        <end position="158"/>
    </location>
</feature>
<keyword evidence="4" id="KW-1185">Reference proteome</keyword>
<keyword evidence="1" id="KW-0812">Transmembrane</keyword>
<feature type="transmembrane region" description="Helical" evidence="1">
    <location>
        <begin position="312"/>
        <end position="331"/>
    </location>
</feature>
<feature type="transmembrane region" description="Helical" evidence="1">
    <location>
        <begin position="65"/>
        <end position="82"/>
    </location>
</feature>
<name>A0A562ZUQ9_9BURK</name>
<feature type="transmembrane region" description="Helical" evidence="1">
    <location>
        <begin position="338"/>
        <end position="358"/>
    </location>
</feature>
<feature type="transmembrane region" description="Helical" evidence="1">
    <location>
        <begin position="34"/>
        <end position="59"/>
    </location>
</feature>
<gene>
    <name evidence="3" type="ORF">FN976_04950</name>
</gene>
<feature type="transmembrane region" description="Helical" evidence="1">
    <location>
        <begin position="94"/>
        <end position="111"/>
    </location>
</feature>
<dbReference type="InterPro" id="IPR025513">
    <property type="entry name" value="DUF4401"/>
</dbReference>